<evidence type="ECO:0000256" key="1">
    <source>
        <dbReference type="SAM" id="SignalP"/>
    </source>
</evidence>
<evidence type="ECO:0000313" key="2">
    <source>
        <dbReference type="Proteomes" id="UP000694867"/>
    </source>
</evidence>
<evidence type="ECO:0000313" key="3">
    <source>
        <dbReference type="RefSeq" id="XP_018495536.1"/>
    </source>
</evidence>
<dbReference type="AlphaFoldDB" id="A0AAJ7L4H9"/>
<protein>
    <submittedName>
        <fullName evidence="3">Uncharacterized protein LOC100906453</fullName>
    </submittedName>
</protein>
<dbReference type="KEGG" id="goe:100906453"/>
<keyword evidence="1" id="KW-0732">Signal</keyword>
<accession>A0AAJ7L4H9</accession>
<gene>
    <name evidence="3" type="primary">LOC100906453</name>
</gene>
<sequence length="165" mass="18962">MEKWFVLVLVASMMGSSGAFIEDFDKYVEELENDPVKKQISQFNDYAVRCFGEARRNQTQNQMGELEFVCCLQDFWMECMKQVPLIKECSSLTENQLRKFEQDLVSGVDCSLADLRSCAHREGHDHFVNSNRERSARFTSAAAPREASIVLAITPIVLRSIFRHL</sequence>
<keyword evidence="2" id="KW-1185">Reference proteome</keyword>
<proteinExistence type="predicted"/>
<name>A0AAJ7L4H9_9ACAR</name>
<organism evidence="2 3">
    <name type="scientific">Galendromus occidentalis</name>
    <name type="common">western predatory mite</name>
    <dbReference type="NCBI Taxonomy" id="34638"/>
    <lineage>
        <taxon>Eukaryota</taxon>
        <taxon>Metazoa</taxon>
        <taxon>Ecdysozoa</taxon>
        <taxon>Arthropoda</taxon>
        <taxon>Chelicerata</taxon>
        <taxon>Arachnida</taxon>
        <taxon>Acari</taxon>
        <taxon>Parasitiformes</taxon>
        <taxon>Mesostigmata</taxon>
        <taxon>Gamasina</taxon>
        <taxon>Phytoseioidea</taxon>
        <taxon>Phytoseiidae</taxon>
        <taxon>Typhlodrominae</taxon>
        <taxon>Galendromus</taxon>
    </lineage>
</organism>
<dbReference type="RefSeq" id="XP_018495536.1">
    <property type="nucleotide sequence ID" value="XM_018640020.1"/>
</dbReference>
<reference evidence="3" key="1">
    <citation type="submission" date="2025-08" db="UniProtKB">
        <authorList>
            <consortium name="RefSeq"/>
        </authorList>
    </citation>
    <scope>IDENTIFICATION</scope>
</reference>
<feature type="chain" id="PRO_5042547798" evidence="1">
    <location>
        <begin position="20"/>
        <end position="165"/>
    </location>
</feature>
<feature type="signal peptide" evidence="1">
    <location>
        <begin position="1"/>
        <end position="19"/>
    </location>
</feature>
<dbReference type="Proteomes" id="UP000694867">
    <property type="component" value="Unplaced"/>
</dbReference>
<dbReference type="GeneID" id="100906453"/>